<accession>A0A8J3IPX1</accession>
<keyword evidence="2" id="KW-1185">Reference proteome</keyword>
<reference evidence="1" key="1">
    <citation type="submission" date="2020-10" db="EMBL/GenBank/DDBJ databases">
        <title>Taxonomic study of unclassified bacteria belonging to the class Ktedonobacteria.</title>
        <authorList>
            <person name="Yabe S."/>
            <person name="Wang C.M."/>
            <person name="Zheng Y."/>
            <person name="Sakai Y."/>
            <person name="Cavaletti L."/>
            <person name="Monciardini P."/>
            <person name="Donadio S."/>
        </authorList>
    </citation>
    <scope>NUCLEOTIDE SEQUENCE</scope>
    <source>
        <strain evidence="1">ID150040</strain>
    </source>
</reference>
<evidence type="ECO:0000313" key="1">
    <source>
        <dbReference type="EMBL" id="GHO96448.1"/>
    </source>
</evidence>
<organism evidence="1 2">
    <name type="scientific">Reticulibacter mediterranei</name>
    <dbReference type="NCBI Taxonomy" id="2778369"/>
    <lineage>
        <taxon>Bacteria</taxon>
        <taxon>Bacillati</taxon>
        <taxon>Chloroflexota</taxon>
        <taxon>Ktedonobacteria</taxon>
        <taxon>Ktedonobacterales</taxon>
        <taxon>Reticulibacteraceae</taxon>
        <taxon>Reticulibacter</taxon>
    </lineage>
</organism>
<dbReference type="AlphaFoldDB" id="A0A8J3IPX1"/>
<evidence type="ECO:0000313" key="2">
    <source>
        <dbReference type="Proteomes" id="UP000597444"/>
    </source>
</evidence>
<dbReference type="RefSeq" id="WP_220207074.1">
    <property type="nucleotide sequence ID" value="NZ_BNJK01000001.1"/>
</dbReference>
<protein>
    <submittedName>
        <fullName evidence="1">Uncharacterized protein</fullName>
    </submittedName>
</protein>
<proteinExistence type="predicted"/>
<dbReference type="EMBL" id="BNJK01000001">
    <property type="protein sequence ID" value="GHO96448.1"/>
    <property type="molecule type" value="Genomic_DNA"/>
</dbReference>
<dbReference type="Proteomes" id="UP000597444">
    <property type="component" value="Unassembled WGS sequence"/>
</dbReference>
<name>A0A8J3IPX1_9CHLR</name>
<comment type="caution">
    <text evidence="1">The sequence shown here is derived from an EMBL/GenBank/DDBJ whole genome shotgun (WGS) entry which is preliminary data.</text>
</comment>
<gene>
    <name evidence="1" type="ORF">KSF_064960</name>
</gene>
<sequence>MAQTIVCINNAGMIMQFWIEWVNDDGTQGWTQANSGDYPVDQRRSLDMDALNSQGESIPPGRLVRPHVQAVAGASIAGDRYITYTPGSGTAIYDVTGTSFNYSVTLIQS</sequence>